<keyword evidence="4 5" id="KW-0694">RNA-binding</keyword>
<dbReference type="Gene3D" id="1.10.60.30">
    <property type="entry name" value="PSPTO4464-like domains"/>
    <property type="match status" value="2"/>
</dbReference>
<dbReference type="GO" id="GO:0005829">
    <property type="term" value="C:cytosol"/>
    <property type="evidence" value="ECO:0007669"/>
    <property type="project" value="TreeGrafter"/>
</dbReference>
<keyword evidence="2 5" id="KW-0690">Ribosome biogenesis</keyword>
<protein>
    <recommendedName>
        <fullName evidence="5">Dual-action ribosomal maturation protein DarP</fullName>
    </recommendedName>
    <alternativeName>
        <fullName evidence="5">Large ribosomal subunit assembly factor DarP</fullName>
    </alternativeName>
</protein>
<keyword evidence="1 5" id="KW-0963">Cytoplasm</keyword>
<dbReference type="Proteomes" id="UP000239561">
    <property type="component" value="Unassembled WGS sequence"/>
</dbReference>
<feature type="region of interest" description="Disordered" evidence="6">
    <location>
        <begin position="169"/>
        <end position="196"/>
    </location>
</feature>
<evidence type="ECO:0000256" key="4">
    <source>
        <dbReference type="ARBA" id="ARBA00022884"/>
    </source>
</evidence>
<feature type="compositionally biased region" description="Acidic residues" evidence="6">
    <location>
        <begin position="185"/>
        <end position="196"/>
    </location>
</feature>
<evidence type="ECO:0000256" key="5">
    <source>
        <dbReference type="HAMAP-Rule" id="MF_00765"/>
    </source>
</evidence>
<proteinExistence type="inferred from homology"/>
<dbReference type="HAMAP" id="MF_00765">
    <property type="entry name" value="DarP"/>
    <property type="match status" value="1"/>
</dbReference>
<comment type="function">
    <text evidence="5">Member of a network of 50S ribosomal subunit biogenesis factors which assembles along the 30S-50S interface, preventing incorrect 23S rRNA structures from forming. Promotes peptidyl transferase center (PTC) maturation.</text>
</comment>
<dbReference type="PIRSF" id="PIRSF016183">
    <property type="entry name" value="UCP016183"/>
    <property type="match status" value="1"/>
</dbReference>
<dbReference type="EMBL" id="MDED01000022">
    <property type="protein sequence ID" value="PPU75827.1"/>
    <property type="molecule type" value="Genomic_DNA"/>
</dbReference>
<evidence type="ECO:0000313" key="8">
    <source>
        <dbReference type="Proteomes" id="UP000239561"/>
    </source>
</evidence>
<dbReference type="AlphaFoldDB" id="A0A2S7DPT0"/>
<comment type="caution">
    <text evidence="7">The sequence shown here is derived from an EMBL/GenBank/DDBJ whole genome shotgun (WGS) entry which is preliminary data.</text>
</comment>
<comment type="similarity">
    <text evidence="5">Belongs to the DarP family.</text>
</comment>
<name>A0A2S7DPT0_9XANT</name>
<dbReference type="GO" id="GO:0043022">
    <property type="term" value="F:ribosome binding"/>
    <property type="evidence" value="ECO:0007669"/>
    <property type="project" value="UniProtKB-UniRule"/>
</dbReference>
<dbReference type="FunFam" id="1.10.60.30:FF:000002">
    <property type="entry name" value="UPF0307 protein YjgA"/>
    <property type="match status" value="1"/>
</dbReference>
<dbReference type="GO" id="GO:1902626">
    <property type="term" value="P:assembly of large subunit precursor of preribosome"/>
    <property type="evidence" value="ECO:0007669"/>
    <property type="project" value="UniProtKB-UniRule"/>
</dbReference>
<dbReference type="NCBIfam" id="NF003593">
    <property type="entry name" value="PRK05255.1-1"/>
    <property type="match status" value="1"/>
</dbReference>
<dbReference type="InterPro" id="IPR006839">
    <property type="entry name" value="DarP"/>
</dbReference>
<dbReference type="InterPro" id="IPR023153">
    <property type="entry name" value="DarP_sf"/>
</dbReference>
<reference evidence="7 8" key="1">
    <citation type="submission" date="2016-08" db="EMBL/GenBank/DDBJ databases">
        <authorList>
            <person name="Seilhamer J.J."/>
        </authorList>
    </citation>
    <scope>NUCLEOTIDE SEQUENCE [LARGE SCALE GENOMIC DNA]</scope>
    <source>
        <strain evidence="7 8">CFBP2542</strain>
    </source>
</reference>
<keyword evidence="3 5" id="KW-0699">rRNA-binding</keyword>
<evidence type="ECO:0000256" key="6">
    <source>
        <dbReference type="SAM" id="MobiDB-lite"/>
    </source>
</evidence>
<sequence>MRGRDEDTGEFRGASRSQQRREALEIFDLGEKLVALTAAQLAKLPVPESLIPHIEESKRITSHIAHKRQLAFLAKHMRREEDETLAAIRDALDANSDTARREVAAIHRVERWRERLLAEGDTALAELLEAYPAADRQQLRQLVRNAIHERAKNKPPRAYRELFQVLRDISTQAGEQPDDAHGSDLEIDDADPDTEE</sequence>
<evidence type="ECO:0000313" key="7">
    <source>
        <dbReference type="EMBL" id="PPU75827.1"/>
    </source>
</evidence>
<comment type="subcellular location">
    <subcellularLocation>
        <location evidence="5">Cytoplasm</location>
    </subcellularLocation>
    <text evidence="5">Associates with late stage pre-50S ribosomal subunits.</text>
</comment>
<evidence type="ECO:0000256" key="1">
    <source>
        <dbReference type="ARBA" id="ARBA00022490"/>
    </source>
</evidence>
<dbReference type="RefSeq" id="WP_104603896.1">
    <property type="nucleotide sequence ID" value="NZ_CP082217.1"/>
</dbReference>
<dbReference type="CDD" id="cd16331">
    <property type="entry name" value="YjgA-like"/>
    <property type="match status" value="1"/>
</dbReference>
<dbReference type="GO" id="GO:0019843">
    <property type="term" value="F:rRNA binding"/>
    <property type="evidence" value="ECO:0007669"/>
    <property type="project" value="UniProtKB-UniRule"/>
</dbReference>
<feature type="compositionally biased region" description="Basic and acidic residues" evidence="6">
    <location>
        <begin position="1"/>
        <end position="10"/>
    </location>
</feature>
<gene>
    <name evidence="5" type="primary">darP</name>
    <name evidence="7" type="ORF">XcuCFBP2542_12485</name>
</gene>
<dbReference type="PANTHER" id="PTHR38101:SF1">
    <property type="entry name" value="UPF0307 PROTEIN YJGA"/>
    <property type="match status" value="1"/>
</dbReference>
<feature type="region of interest" description="Disordered" evidence="6">
    <location>
        <begin position="1"/>
        <end position="20"/>
    </location>
</feature>
<evidence type="ECO:0000256" key="3">
    <source>
        <dbReference type="ARBA" id="ARBA00022730"/>
    </source>
</evidence>
<accession>A0A2S7DPT0</accession>
<evidence type="ECO:0000256" key="2">
    <source>
        <dbReference type="ARBA" id="ARBA00022517"/>
    </source>
</evidence>
<dbReference type="SUPFAM" id="SSF158710">
    <property type="entry name" value="PSPTO4464-like"/>
    <property type="match status" value="1"/>
</dbReference>
<dbReference type="PANTHER" id="PTHR38101">
    <property type="entry name" value="UPF0307 PROTEIN YJGA"/>
    <property type="match status" value="1"/>
</dbReference>
<dbReference type="Pfam" id="PF04751">
    <property type="entry name" value="DarP"/>
    <property type="match status" value="1"/>
</dbReference>
<organism evidence="7 8">
    <name type="scientific">Xanthomonas cucurbitae</name>
    <dbReference type="NCBI Taxonomy" id="56453"/>
    <lineage>
        <taxon>Bacteria</taxon>
        <taxon>Pseudomonadati</taxon>
        <taxon>Pseudomonadota</taxon>
        <taxon>Gammaproteobacteria</taxon>
        <taxon>Lysobacterales</taxon>
        <taxon>Lysobacteraceae</taxon>
        <taxon>Xanthomonas</taxon>
    </lineage>
</organism>